<dbReference type="AlphaFoldDB" id="A0A369WS75"/>
<dbReference type="RefSeq" id="WP_114694119.1">
    <property type="nucleotide sequence ID" value="NZ_QQOH01000001.1"/>
</dbReference>
<gene>
    <name evidence="1" type="ORF">DV711_02795</name>
</gene>
<keyword evidence="2" id="KW-1185">Reference proteome</keyword>
<reference evidence="1 2" key="1">
    <citation type="submission" date="2018-07" db="EMBL/GenBank/DDBJ databases">
        <title>Motiliproteus coralliicola sp. nov., a bacterium isolated from Coral.</title>
        <authorList>
            <person name="Wang G."/>
        </authorList>
    </citation>
    <scope>NUCLEOTIDE SEQUENCE [LARGE SCALE GENOMIC DNA]</scope>
    <source>
        <strain evidence="1 2">C34</strain>
    </source>
</reference>
<evidence type="ECO:0000313" key="1">
    <source>
        <dbReference type="EMBL" id="RDE24532.1"/>
    </source>
</evidence>
<dbReference type="Proteomes" id="UP000253769">
    <property type="component" value="Unassembled WGS sequence"/>
</dbReference>
<evidence type="ECO:0000313" key="2">
    <source>
        <dbReference type="Proteomes" id="UP000253769"/>
    </source>
</evidence>
<accession>A0A369WS75</accession>
<protein>
    <submittedName>
        <fullName evidence="1">Uncharacterized protein</fullName>
    </submittedName>
</protein>
<name>A0A369WS75_9GAMM</name>
<sequence length="70" mass="8295">MNLEHLSSRLKLDVSHLHWQARSQHLTQEQFQQRFQSIADGYCEMVDDDDLPQVKQLLNLYLHHPPKSLS</sequence>
<organism evidence="1 2">
    <name type="scientific">Motiliproteus coralliicola</name>
    <dbReference type="NCBI Taxonomy" id="2283196"/>
    <lineage>
        <taxon>Bacteria</taxon>
        <taxon>Pseudomonadati</taxon>
        <taxon>Pseudomonadota</taxon>
        <taxon>Gammaproteobacteria</taxon>
        <taxon>Oceanospirillales</taxon>
        <taxon>Oceanospirillaceae</taxon>
        <taxon>Motiliproteus</taxon>
    </lineage>
</organism>
<dbReference type="EMBL" id="QQOH01000001">
    <property type="protein sequence ID" value="RDE24532.1"/>
    <property type="molecule type" value="Genomic_DNA"/>
</dbReference>
<dbReference type="OrthoDB" id="9937043at2"/>
<proteinExistence type="predicted"/>
<comment type="caution">
    <text evidence="1">The sequence shown here is derived from an EMBL/GenBank/DDBJ whole genome shotgun (WGS) entry which is preliminary data.</text>
</comment>